<dbReference type="Proteomes" id="UP000001025">
    <property type="component" value="Chromosome"/>
</dbReference>
<name>Q7UJ08_RHOBA</name>
<dbReference type="Gene3D" id="1.10.10.10">
    <property type="entry name" value="Winged helix-like DNA-binding domain superfamily/Winged helix DNA-binding domain"/>
    <property type="match status" value="1"/>
</dbReference>
<dbReference type="SUPFAM" id="SSF46785">
    <property type="entry name" value="Winged helix' DNA-binding domain"/>
    <property type="match status" value="1"/>
</dbReference>
<dbReference type="InParanoid" id="Q7UJ08"/>
<dbReference type="KEGG" id="rba:RB12209"/>
<sequence>MTRKQRKPKRQTADRFAVLNAFVDFSLRELTRPDLAVWMVLYRDTRNGVAKTGQTDIAKRAGISERTVRRSIKRLSDIGLLLVVHRGGIRSGPSSYRVFPMSQARFESLP</sequence>
<dbReference type="HOGENOM" id="CLU_2169055_0_0_0"/>
<evidence type="ECO:0000313" key="2">
    <source>
        <dbReference type="EMBL" id="CAD77452.1"/>
    </source>
</evidence>
<dbReference type="PATRIC" id="fig|243090.15.peg.5896"/>
<dbReference type="Pfam" id="PF08279">
    <property type="entry name" value="HTH_11"/>
    <property type="match status" value="1"/>
</dbReference>
<dbReference type="EMBL" id="BX294154">
    <property type="protein sequence ID" value="CAD77452.1"/>
    <property type="molecule type" value="Genomic_DNA"/>
</dbReference>
<dbReference type="EnsemblBacteria" id="CAD77452">
    <property type="protein sequence ID" value="CAD77452"/>
    <property type="gene ID" value="RB12209"/>
</dbReference>
<evidence type="ECO:0000313" key="3">
    <source>
        <dbReference type="Proteomes" id="UP000001025"/>
    </source>
</evidence>
<dbReference type="OrthoDB" id="288927at2"/>
<keyword evidence="3" id="KW-1185">Reference proteome</keyword>
<accession>Q7UJ08</accession>
<dbReference type="InterPro" id="IPR036388">
    <property type="entry name" value="WH-like_DNA-bd_sf"/>
</dbReference>
<dbReference type="AlphaFoldDB" id="Q7UJ08"/>
<dbReference type="InterPro" id="IPR013196">
    <property type="entry name" value="HTH_11"/>
</dbReference>
<dbReference type="InterPro" id="IPR036390">
    <property type="entry name" value="WH_DNA-bd_sf"/>
</dbReference>
<feature type="domain" description="Helix-turn-helix type 11" evidence="1">
    <location>
        <begin position="55"/>
        <end position="90"/>
    </location>
</feature>
<dbReference type="STRING" id="243090.RB12209"/>
<gene>
    <name evidence="2" type="ordered locus">RB12209</name>
</gene>
<reference evidence="2 3" key="1">
    <citation type="journal article" date="2003" name="Proc. Natl. Acad. Sci. U.S.A.">
        <title>Complete genome sequence of the marine planctomycete Pirellula sp. strain 1.</title>
        <authorList>
            <person name="Gloeckner F.O."/>
            <person name="Kube M."/>
            <person name="Bauer M."/>
            <person name="Teeling H."/>
            <person name="Lombardot T."/>
            <person name="Ludwig W."/>
            <person name="Gade D."/>
            <person name="Beck A."/>
            <person name="Borzym K."/>
            <person name="Heitmann K."/>
            <person name="Rabus R."/>
            <person name="Schlesner H."/>
            <person name="Amann R."/>
            <person name="Reinhardt R."/>
        </authorList>
    </citation>
    <scope>NUCLEOTIDE SEQUENCE [LARGE SCALE GENOMIC DNA]</scope>
    <source>
        <strain evidence="3">DSM 10527 / NCIMB 13988 / SH1</strain>
    </source>
</reference>
<organism evidence="2 3">
    <name type="scientific">Rhodopirellula baltica (strain DSM 10527 / NCIMB 13988 / SH1)</name>
    <dbReference type="NCBI Taxonomy" id="243090"/>
    <lineage>
        <taxon>Bacteria</taxon>
        <taxon>Pseudomonadati</taxon>
        <taxon>Planctomycetota</taxon>
        <taxon>Planctomycetia</taxon>
        <taxon>Pirellulales</taxon>
        <taxon>Pirellulaceae</taxon>
        <taxon>Rhodopirellula</taxon>
    </lineage>
</organism>
<protein>
    <submittedName>
        <fullName evidence="2">Similar to transcriptional regulator</fullName>
    </submittedName>
</protein>
<proteinExistence type="predicted"/>
<dbReference type="eggNOG" id="COG1522">
    <property type="taxonomic scope" value="Bacteria"/>
</dbReference>
<dbReference type="RefSeq" id="WP_011123621.1">
    <property type="nucleotide sequence ID" value="NC_005027.1"/>
</dbReference>
<evidence type="ECO:0000259" key="1">
    <source>
        <dbReference type="Pfam" id="PF08279"/>
    </source>
</evidence>